<dbReference type="InterPro" id="IPR015943">
    <property type="entry name" value="WD40/YVTN_repeat-like_dom_sf"/>
</dbReference>
<evidence type="ECO:0000313" key="5">
    <source>
        <dbReference type="EMBL" id="KFM78582.1"/>
    </source>
</evidence>
<dbReference type="STRING" id="407821.A0A087UMJ3"/>
<dbReference type="InterPro" id="IPR019775">
    <property type="entry name" value="WD40_repeat_CS"/>
</dbReference>
<dbReference type="EMBL" id="KK120572">
    <property type="protein sequence ID" value="KFM78582.1"/>
    <property type="molecule type" value="Genomic_DNA"/>
</dbReference>
<dbReference type="Pfam" id="PF00400">
    <property type="entry name" value="WD40"/>
    <property type="match status" value="3"/>
</dbReference>
<dbReference type="Gene3D" id="2.130.10.10">
    <property type="entry name" value="YVTN repeat-like/Quinoprotein amine dehydrogenase"/>
    <property type="match status" value="1"/>
</dbReference>
<evidence type="ECO:0000256" key="3">
    <source>
        <dbReference type="PROSITE-ProRule" id="PRU00221"/>
    </source>
</evidence>
<dbReference type="InterPro" id="IPR036322">
    <property type="entry name" value="WD40_repeat_dom_sf"/>
</dbReference>
<dbReference type="PANTHER" id="PTHR19848">
    <property type="entry name" value="WD40 REPEAT PROTEIN"/>
    <property type="match status" value="1"/>
</dbReference>
<dbReference type="PROSITE" id="PS50082">
    <property type="entry name" value="WD_REPEATS_2"/>
    <property type="match status" value="2"/>
</dbReference>
<feature type="non-terminal residue" evidence="5">
    <location>
        <position position="476"/>
    </location>
</feature>
<dbReference type="SMART" id="SM00320">
    <property type="entry name" value="WD40"/>
    <property type="match status" value="4"/>
</dbReference>
<protein>
    <submittedName>
        <fullName evidence="5">F-box/WD repeat-containing protein pof1</fullName>
    </submittedName>
</protein>
<feature type="compositionally biased region" description="Basic and acidic residues" evidence="4">
    <location>
        <begin position="463"/>
        <end position="476"/>
    </location>
</feature>
<gene>
    <name evidence="5" type="ORF">X975_19093</name>
</gene>
<dbReference type="SUPFAM" id="SSF50978">
    <property type="entry name" value="WD40 repeat-like"/>
    <property type="match status" value="1"/>
</dbReference>
<keyword evidence="1 3" id="KW-0853">WD repeat</keyword>
<organism evidence="5 6">
    <name type="scientific">Stegodyphus mimosarum</name>
    <name type="common">African social velvet spider</name>
    <dbReference type="NCBI Taxonomy" id="407821"/>
    <lineage>
        <taxon>Eukaryota</taxon>
        <taxon>Metazoa</taxon>
        <taxon>Ecdysozoa</taxon>
        <taxon>Arthropoda</taxon>
        <taxon>Chelicerata</taxon>
        <taxon>Arachnida</taxon>
        <taxon>Araneae</taxon>
        <taxon>Araneomorphae</taxon>
        <taxon>Entelegynae</taxon>
        <taxon>Eresoidea</taxon>
        <taxon>Eresidae</taxon>
        <taxon>Stegodyphus</taxon>
    </lineage>
</organism>
<feature type="compositionally biased region" description="Low complexity" evidence="4">
    <location>
        <begin position="143"/>
        <end position="175"/>
    </location>
</feature>
<dbReference type="PROSITE" id="PS00678">
    <property type="entry name" value="WD_REPEATS_1"/>
    <property type="match status" value="1"/>
</dbReference>
<evidence type="ECO:0000256" key="4">
    <source>
        <dbReference type="SAM" id="MobiDB-lite"/>
    </source>
</evidence>
<feature type="repeat" description="WD" evidence="3">
    <location>
        <begin position="349"/>
        <end position="378"/>
    </location>
</feature>
<evidence type="ECO:0000313" key="6">
    <source>
        <dbReference type="Proteomes" id="UP000054359"/>
    </source>
</evidence>
<keyword evidence="2" id="KW-0677">Repeat</keyword>
<dbReference type="OrthoDB" id="190105at2759"/>
<feature type="region of interest" description="Disordered" evidence="4">
    <location>
        <begin position="448"/>
        <end position="476"/>
    </location>
</feature>
<feature type="region of interest" description="Disordered" evidence="4">
    <location>
        <begin position="111"/>
        <end position="178"/>
    </location>
</feature>
<accession>A0A087UMJ3</accession>
<keyword evidence="6" id="KW-1185">Reference proteome</keyword>
<dbReference type="InterPro" id="IPR020472">
    <property type="entry name" value="WD40_PAC1"/>
</dbReference>
<dbReference type="Proteomes" id="UP000054359">
    <property type="component" value="Unassembled WGS sequence"/>
</dbReference>
<evidence type="ECO:0000256" key="2">
    <source>
        <dbReference type="ARBA" id="ARBA00022737"/>
    </source>
</evidence>
<dbReference type="PANTHER" id="PTHR19848:SF8">
    <property type="entry name" value="F-BOX AND WD REPEAT DOMAIN CONTAINING 7"/>
    <property type="match status" value="1"/>
</dbReference>
<dbReference type="PROSITE" id="PS50294">
    <property type="entry name" value="WD_REPEATS_REGION"/>
    <property type="match status" value="1"/>
</dbReference>
<sequence>MECIASVEDTFLNNGTIKKDDHLLNNMCENGSFDTDKSDFNNFSKNCNENLLNGSSANSESDDLCESTQISNLQTIPQEQTSRNLQTVSQEQTIKISSHAINTFVRTDNSVSSSLMQEEPAKENTDQLSSQTAENADLKIQSSEKFSSSDFSSEKGVQQSVPQEQSSSSQEVSTQDMTTKEFIEKVLKPQKKPKDFEIENITSSDLEVTQLVGHADVIFSVAVDEDFVISSSADTTIKVWNVHGGKEVSSFAGHSDVVTSIVLLNARHSQKLSTLLKWGQVLRIVVTASSDCHIKLWSLLNGKELLSMYTYNGITSMDYFPCELGMIIGTDGGKLELWDIVSAKVISSVCAHEASVSGIKVEEPYIYTCSGDGTVRVWLLDEKEIQPLYIRRRKEPSSDESFKPSQWKTLDISGDTIYLGDNSNTLKVLDWRMGDKSEKNDFVEVENHEFTDSNKDESEDLLFDNKVEEETMLEKQ</sequence>
<dbReference type="PRINTS" id="PR00320">
    <property type="entry name" value="GPROTEINBRPT"/>
</dbReference>
<name>A0A087UMJ3_STEMI</name>
<feature type="repeat" description="WD" evidence="3">
    <location>
        <begin position="211"/>
        <end position="250"/>
    </location>
</feature>
<dbReference type="OMA" id="VENHEFT"/>
<proteinExistence type="predicted"/>
<reference evidence="5 6" key="1">
    <citation type="submission" date="2013-11" db="EMBL/GenBank/DDBJ databases">
        <title>Genome sequencing of Stegodyphus mimosarum.</title>
        <authorList>
            <person name="Bechsgaard J."/>
        </authorList>
    </citation>
    <scope>NUCLEOTIDE SEQUENCE [LARGE SCALE GENOMIC DNA]</scope>
</reference>
<dbReference type="InterPro" id="IPR001680">
    <property type="entry name" value="WD40_rpt"/>
</dbReference>
<dbReference type="AlphaFoldDB" id="A0A087UMJ3"/>
<evidence type="ECO:0000256" key="1">
    <source>
        <dbReference type="ARBA" id="ARBA00022574"/>
    </source>
</evidence>